<evidence type="ECO:0000313" key="1">
    <source>
        <dbReference type="EMBL" id="CAG5087031.1"/>
    </source>
</evidence>
<dbReference type="RefSeq" id="WP_258543550.1">
    <property type="nucleotide sequence ID" value="NZ_OU015584.1"/>
</dbReference>
<accession>A0A916NK76</accession>
<dbReference type="EMBL" id="OU015584">
    <property type="protein sequence ID" value="CAG5087031.1"/>
    <property type="molecule type" value="Genomic_DNA"/>
</dbReference>
<evidence type="ECO:0000313" key="2">
    <source>
        <dbReference type="Proteomes" id="UP000683507"/>
    </source>
</evidence>
<reference evidence="1" key="1">
    <citation type="submission" date="2021-04" db="EMBL/GenBank/DDBJ databases">
        <authorList>
            <person name="Rodrigo-Torres L."/>
            <person name="Arahal R. D."/>
            <person name="Lucena T."/>
        </authorList>
    </citation>
    <scope>NUCLEOTIDE SEQUENCE</scope>
    <source>
        <strain evidence="1">AS29M-1</strain>
    </source>
</reference>
<gene>
    <name evidence="1" type="ORF">CRYO30217_03371</name>
</gene>
<evidence type="ECO:0008006" key="3">
    <source>
        <dbReference type="Google" id="ProtNLM"/>
    </source>
</evidence>
<protein>
    <recommendedName>
        <fullName evidence="3">Tetratricopeptide repeat protein</fullName>
    </recommendedName>
</protein>
<proteinExistence type="predicted"/>
<dbReference type="AlphaFoldDB" id="A0A916NK76"/>
<keyword evidence="2" id="KW-1185">Reference proteome</keyword>
<name>A0A916NK76_9FLAO</name>
<sequence length="507" mass="59807">MKPSTELFDLIKSLSKSEKRFFKLTSSLQSGEKNYLKIFDFIDKQSNYDEEELKDFYKDEKFINHLPSEKNHLYKLILKSLRGFHSDNSVSAILKEEIKNVELLYKKSLYKECRKFLLRAKKLARENEKFYYWFELISWEKLLIEEDYEQGNFTHDLDKLIQEELDVIEKLRNLAEYQMIYSRINYIFRRGGFVTKPEDISAVDEIANHHLIKGKNTALSSRAASICYYIQGLCNATKRDYETSLEKFNRTKFILDNNPKLKSSLAKRYVRTLHNLILANISLKNYNKAEQLISELESLPNTKGFNSYDVKVKVFTCIYNSRITVSYRKGAFQSTLKMVDEMIDGLNHYGDKLPKEQVLLFSYHIAYVYFGAGLHRESLKWVNAILNENEQKLRQDIYTYARVFNLILHYELGNYDLLEYLMKSTTRKIKKSSNTEEVELSIVRLLKKVVRVGPKASKAAFEEYRDELSSILKKQDQEVIQEYFNIQAWVESKVSNISFEEAVQRLI</sequence>
<dbReference type="KEGG" id="ptan:CRYO30217_03371"/>
<organism evidence="1 2">
    <name type="scientific">Parvicella tangerina</name>
    <dbReference type="NCBI Taxonomy" id="2829795"/>
    <lineage>
        <taxon>Bacteria</taxon>
        <taxon>Pseudomonadati</taxon>
        <taxon>Bacteroidota</taxon>
        <taxon>Flavobacteriia</taxon>
        <taxon>Flavobacteriales</taxon>
        <taxon>Parvicellaceae</taxon>
        <taxon>Parvicella</taxon>
    </lineage>
</organism>
<dbReference type="Proteomes" id="UP000683507">
    <property type="component" value="Chromosome"/>
</dbReference>